<dbReference type="Pfam" id="PF00672">
    <property type="entry name" value="HAMP"/>
    <property type="match status" value="1"/>
</dbReference>
<keyword evidence="10" id="KW-0812">Transmembrane</keyword>
<name>A0A2S9XEL0_9BACT</name>
<evidence type="ECO:0000256" key="1">
    <source>
        <dbReference type="ARBA" id="ARBA00000085"/>
    </source>
</evidence>
<protein>
    <recommendedName>
        <fullName evidence="3">histidine kinase</fullName>
        <ecNumber evidence="3">2.7.13.3</ecNumber>
    </recommendedName>
</protein>
<dbReference type="Gene3D" id="1.10.8.500">
    <property type="entry name" value="HAMP domain in histidine kinase"/>
    <property type="match status" value="1"/>
</dbReference>
<dbReference type="InterPro" id="IPR003660">
    <property type="entry name" value="HAMP_dom"/>
</dbReference>
<keyword evidence="5" id="KW-0597">Phosphoprotein</keyword>
<dbReference type="Pfam" id="PF00512">
    <property type="entry name" value="HisKA"/>
    <property type="match status" value="1"/>
</dbReference>
<keyword evidence="14" id="KW-1185">Reference proteome</keyword>
<dbReference type="CDD" id="cd00075">
    <property type="entry name" value="HATPase"/>
    <property type="match status" value="1"/>
</dbReference>
<comment type="catalytic activity">
    <reaction evidence="1">
        <text>ATP + protein L-histidine = ADP + protein N-phospho-L-histidine.</text>
        <dbReference type="EC" id="2.7.13.3"/>
    </reaction>
</comment>
<dbReference type="GO" id="GO:0005524">
    <property type="term" value="F:ATP binding"/>
    <property type="evidence" value="ECO:0007669"/>
    <property type="project" value="UniProtKB-KW"/>
</dbReference>
<dbReference type="EMBL" id="PVNK01000248">
    <property type="protein sequence ID" value="PRP91308.1"/>
    <property type="molecule type" value="Genomic_DNA"/>
</dbReference>
<keyword evidence="7" id="KW-0547">Nucleotide-binding</keyword>
<dbReference type="InterPro" id="IPR050980">
    <property type="entry name" value="2C_sensor_his_kinase"/>
</dbReference>
<dbReference type="InterPro" id="IPR036097">
    <property type="entry name" value="HisK_dim/P_sf"/>
</dbReference>
<feature type="domain" description="Histidine kinase" evidence="11">
    <location>
        <begin position="211"/>
        <end position="428"/>
    </location>
</feature>
<dbReference type="OrthoDB" id="9812241at2"/>
<dbReference type="GO" id="GO:0000155">
    <property type="term" value="F:phosphorelay sensor kinase activity"/>
    <property type="evidence" value="ECO:0007669"/>
    <property type="project" value="InterPro"/>
</dbReference>
<dbReference type="PANTHER" id="PTHR44936">
    <property type="entry name" value="SENSOR PROTEIN CREC"/>
    <property type="match status" value="1"/>
</dbReference>
<evidence type="ECO:0000256" key="3">
    <source>
        <dbReference type="ARBA" id="ARBA00012438"/>
    </source>
</evidence>
<reference evidence="13 14" key="1">
    <citation type="submission" date="2018-03" db="EMBL/GenBank/DDBJ databases">
        <title>Draft Genome Sequences of the Obligatory Marine Myxobacteria Enhygromyxa salina SWB005.</title>
        <authorList>
            <person name="Poehlein A."/>
            <person name="Moghaddam J.A."/>
            <person name="Harms H."/>
            <person name="Alanjari M."/>
            <person name="Koenig G.M."/>
            <person name="Daniel R."/>
            <person name="Schaeberle T.F."/>
        </authorList>
    </citation>
    <scope>NUCLEOTIDE SEQUENCE [LARGE SCALE GENOMIC DNA]</scope>
    <source>
        <strain evidence="13 14">SWB005</strain>
    </source>
</reference>
<dbReference type="InterPro" id="IPR004358">
    <property type="entry name" value="Sig_transdc_His_kin-like_C"/>
</dbReference>
<evidence type="ECO:0000256" key="2">
    <source>
        <dbReference type="ARBA" id="ARBA00004651"/>
    </source>
</evidence>
<evidence type="ECO:0000313" key="13">
    <source>
        <dbReference type="EMBL" id="PRP91308.1"/>
    </source>
</evidence>
<keyword evidence="9" id="KW-0067">ATP-binding</keyword>
<dbReference type="InterPro" id="IPR005467">
    <property type="entry name" value="His_kinase_dom"/>
</dbReference>
<organism evidence="13 14">
    <name type="scientific">Enhygromyxa salina</name>
    <dbReference type="NCBI Taxonomy" id="215803"/>
    <lineage>
        <taxon>Bacteria</taxon>
        <taxon>Pseudomonadati</taxon>
        <taxon>Myxococcota</taxon>
        <taxon>Polyangia</taxon>
        <taxon>Nannocystales</taxon>
        <taxon>Nannocystaceae</taxon>
        <taxon>Enhygromyxa</taxon>
    </lineage>
</organism>
<accession>A0A2S9XEL0</accession>
<dbReference type="Proteomes" id="UP000237968">
    <property type="component" value="Unassembled WGS sequence"/>
</dbReference>
<comment type="caution">
    <text evidence="13">The sequence shown here is derived from an EMBL/GenBank/DDBJ whole genome shotgun (WGS) entry which is preliminary data.</text>
</comment>
<keyword evidence="8 13" id="KW-0418">Kinase</keyword>
<dbReference type="PANTHER" id="PTHR44936:SF10">
    <property type="entry name" value="SENSOR PROTEIN RSTB"/>
    <property type="match status" value="1"/>
</dbReference>
<dbReference type="GO" id="GO:0005886">
    <property type="term" value="C:plasma membrane"/>
    <property type="evidence" value="ECO:0007669"/>
    <property type="project" value="UniProtKB-SubCell"/>
</dbReference>
<evidence type="ECO:0000259" key="12">
    <source>
        <dbReference type="PROSITE" id="PS50885"/>
    </source>
</evidence>
<keyword evidence="10" id="KW-0472">Membrane</keyword>
<dbReference type="InterPro" id="IPR003661">
    <property type="entry name" value="HisK_dim/P_dom"/>
</dbReference>
<dbReference type="PRINTS" id="PR00344">
    <property type="entry name" value="BCTRLSENSOR"/>
</dbReference>
<dbReference type="SMART" id="SM00304">
    <property type="entry name" value="HAMP"/>
    <property type="match status" value="1"/>
</dbReference>
<keyword evidence="4" id="KW-1003">Cell membrane</keyword>
<evidence type="ECO:0000256" key="10">
    <source>
        <dbReference type="SAM" id="Phobius"/>
    </source>
</evidence>
<dbReference type="InterPro" id="IPR036890">
    <property type="entry name" value="HATPase_C_sf"/>
</dbReference>
<feature type="domain" description="HAMP" evidence="12">
    <location>
        <begin position="151"/>
        <end position="203"/>
    </location>
</feature>
<evidence type="ECO:0000256" key="7">
    <source>
        <dbReference type="ARBA" id="ARBA00022741"/>
    </source>
</evidence>
<gene>
    <name evidence="13" type="primary">arlS</name>
    <name evidence="13" type="ORF">ENSA5_56570</name>
</gene>
<dbReference type="SUPFAM" id="SSF47384">
    <property type="entry name" value="Homodimeric domain of signal transducing histidine kinase"/>
    <property type="match status" value="1"/>
</dbReference>
<feature type="transmembrane region" description="Helical" evidence="10">
    <location>
        <begin position="9"/>
        <end position="30"/>
    </location>
</feature>
<evidence type="ECO:0000259" key="11">
    <source>
        <dbReference type="PROSITE" id="PS50109"/>
    </source>
</evidence>
<dbReference type="RefSeq" id="WP_106394875.1">
    <property type="nucleotide sequence ID" value="NZ_PVNK01000248.1"/>
</dbReference>
<dbReference type="Pfam" id="PF02518">
    <property type="entry name" value="HATPase_c"/>
    <property type="match status" value="1"/>
</dbReference>
<dbReference type="PROSITE" id="PS50109">
    <property type="entry name" value="HIS_KIN"/>
    <property type="match status" value="1"/>
</dbReference>
<dbReference type="SMART" id="SM00388">
    <property type="entry name" value="HisKA"/>
    <property type="match status" value="1"/>
</dbReference>
<proteinExistence type="predicted"/>
<keyword evidence="10" id="KW-1133">Transmembrane helix</keyword>
<comment type="subcellular location">
    <subcellularLocation>
        <location evidence="2">Cell membrane</location>
        <topology evidence="2">Multi-pass membrane protein</topology>
    </subcellularLocation>
</comment>
<dbReference type="PROSITE" id="PS50885">
    <property type="entry name" value="HAMP"/>
    <property type="match status" value="1"/>
</dbReference>
<dbReference type="SUPFAM" id="SSF55874">
    <property type="entry name" value="ATPase domain of HSP90 chaperone/DNA topoisomerase II/histidine kinase"/>
    <property type="match status" value="1"/>
</dbReference>
<dbReference type="SMART" id="SM00387">
    <property type="entry name" value="HATPase_c"/>
    <property type="match status" value="1"/>
</dbReference>
<dbReference type="SUPFAM" id="SSF158472">
    <property type="entry name" value="HAMP domain-like"/>
    <property type="match status" value="1"/>
</dbReference>
<dbReference type="AlphaFoldDB" id="A0A2S9XEL0"/>
<dbReference type="InterPro" id="IPR003594">
    <property type="entry name" value="HATPase_dom"/>
</dbReference>
<dbReference type="EC" id="2.7.13.3" evidence="3"/>
<evidence type="ECO:0000256" key="6">
    <source>
        <dbReference type="ARBA" id="ARBA00022679"/>
    </source>
</evidence>
<evidence type="ECO:0000313" key="14">
    <source>
        <dbReference type="Proteomes" id="UP000237968"/>
    </source>
</evidence>
<evidence type="ECO:0000256" key="4">
    <source>
        <dbReference type="ARBA" id="ARBA00022475"/>
    </source>
</evidence>
<keyword evidence="6 13" id="KW-0808">Transferase</keyword>
<dbReference type="CDD" id="cd06225">
    <property type="entry name" value="HAMP"/>
    <property type="match status" value="1"/>
</dbReference>
<dbReference type="Gene3D" id="3.30.565.10">
    <property type="entry name" value="Histidine kinase-like ATPase, C-terminal domain"/>
    <property type="match status" value="1"/>
</dbReference>
<dbReference type="Gene3D" id="1.10.287.130">
    <property type="match status" value="1"/>
</dbReference>
<evidence type="ECO:0000256" key="9">
    <source>
        <dbReference type="ARBA" id="ARBA00022840"/>
    </source>
</evidence>
<feature type="transmembrane region" description="Helical" evidence="10">
    <location>
        <begin position="130"/>
        <end position="150"/>
    </location>
</feature>
<sequence length="428" mass="45973">MRHLLSRLFLINFSTFLVTAIAVLGVRWFVDPGVTPLDRARQAIALAVNVDAPPAQLQTRIELMRAEFGGQATVYDLEGQVLASNIAPPLPFDLDAGHSRHPSFDGAGHQNGWVVFGAVSDQVIGDTSELLLLVLGVAGIVGLGFAAWATSRLVGPLLAMTNAARSIAQGNFDVHLGLDRSDEVGVLGRAFDDMAGKLALLQRSQRELLTSVSHELRTPLARMRLAVTMLQDGDELGELLPELDTDLDELERMTDRVLGAVELDLELSHGEAMALGPRSSVPARALARRVAARFRLAHPERELDEELDEELGAVTIDTPAVLRACENLLDNAHRHSPLGRPVRLEVRRVGEWLELAVSDEGPGVPPQLRELVFTPFFRVDASRSRGTGGLGLGLTIVARIVEAHGGTVHLGAAPGAGARFSIRLPAGS</sequence>
<evidence type="ECO:0000256" key="8">
    <source>
        <dbReference type="ARBA" id="ARBA00022777"/>
    </source>
</evidence>
<evidence type="ECO:0000256" key="5">
    <source>
        <dbReference type="ARBA" id="ARBA00022553"/>
    </source>
</evidence>
<dbReference type="CDD" id="cd00082">
    <property type="entry name" value="HisKA"/>
    <property type="match status" value="1"/>
</dbReference>